<dbReference type="PANTHER" id="PTHR40068:SF1">
    <property type="entry name" value="TRANSCRIPTION REPRESSOR NIAR-RELATED"/>
    <property type="match status" value="1"/>
</dbReference>
<evidence type="ECO:0000313" key="4">
    <source>
        <dbReference type="Proteomes" id="UP001478817"/>
    </source>
</evidence>
<dbReference type="InterPro" id="IPR035922">
    <property type="entry name" value="3H_dom_sf"/>
</dbReference>
<protein>
    <submittedName>
        <fullName evidence="3">Transcription repressor NadR</fullName>
    </submittedName>
</protein>
<dbReference type="Gene3D" id="1.10.10.10">
    <property type="entry name" value="Winged helix-like DNA-binding domain superfamily/Winged helix DNA-binding domain"/>
    <property type="match status" value="1"/>
</dbReference>
<dbReference type="InterPro" id="IPR026043">
    <property type="entry name" value="NadR"/>
</dbReference>
<dbReference type="SUPFAM" id="SSF75500">
    <property type="entry name" value="Putative transcriptional regulator TM1602, C-terminal domain"/>
    <property type="match status" value="1"/>
</dbReference>
<evidence type="ECO:0000313" key="3">
    <source>
        <dbReference type="EMBL" id="MEQ2637127.1"/>
    </source>
</evidence>
<dbReference type="EMBL" id="JBBNGS010000003">
    <property type="protein sequence ID" value="MEQ2637127.1"/>
    <property type="molecule type" value="Genomic_DNA"/>
</dbReference>
<dbReference type="Pfam" id="PF08279">
    <property type="entry name" value="HTH_11"/>
    <property type="match status" value="1"/>
</dbReference>
<dbReference type="SUPFAM" id="SSF46785">
    <property type="entry name" value="Winged helix' DNA-binding domain"/>
    <property type="match status" value="1"/>
</dbReference>
<comment type="caution">
    <text evidence="3">The sequence shown here is derived from an EMBL/GenBank/DDBJ whole genome shotgun (WGS) entry which is preliminary data.</text>
</comment>
<dbReference type="RefSeq" id="WP_349181532.1">
    <property type="nucleotide sequence ID" value="NZ_JBBNGS010000003.1"/>
</dbReference>
<sequence>MSAVVPGELRREKILATLSAAEAPLSGSALGRACEVSRQVVVQDIALLRTQGWPIHSTNRGYVLEREATRPSRLIKCHHTVEQTPEELNTIVDLGGHVRDVLVNHRVYGRLSCELGIASRRDVANYMTQIRSGKSSPLMLITSGYHFHHVTADCEEALDEVVRALGERGFLAPVSDYERGEFAGENPTGANPRE</sequence>
<dbReference type="InterPro" id="IPR013196">
    <property type="entry name" value="HTH_11"/>
</dbReference>
<dbReference type="PIRSF" id="PIRSF037847">
    <property type="entry name" value="NiaR"/>
    <property type="match status" value="1"/>
</dbReference>
<dbReference type="InterPro" id="IPR036390">
    <property type="entry name" value="WH_DNA-bd_sf"/>
</dbReference>
<evidence type="ECO:0000259" key="1">
    <source>
        <dbReference type="Pfam" id="PF02829"/>
    </source>
</evidence>
<feature type="domain" description="Helix-turn-helix type 11" evidence="2">
    <location>
        <begin position="10"/>
        <end position="62"/>
    </location>
</feature>
<dbReference type="Proteomes" id="UP001478817">
    <property type="component" value="Unassembled WGS sequence"/>
</dbReference>
<feature type="domain" description="3H" evidence="1">
    <location>
        <begin position="75"/>
        <end position="171"/>
    </location>
</feature>
<reference evidence="3 4" key="1">
    <citation type="submission" date="2024-04" db="EMBL/GenBank/DDBJ databases">
        <title>Human intestinal bacterial collection.</title>
        <authorList>
            <person name="Pauvert C."/>
            <person name="Hitch T.C.A."/>
            <person name="Clavel T."/>
        </authorList>
    </citation>
    <scope>NUCLEOTIDE SEQUENCE [LARGE SCALE GENOMIC DNA]</scope>
    <source>
        <strain evidence="3 4">CLA-AA-H197</strain>
    </source>
</reference>
<accession>A0ABV1IES4</accession>
<dbReference type="Pfam" id="PF02829">
    <property type="entry name" value="3H"/>
    <property type="match status" value="1"/>
</dbReference>
<dbReference type="InterPro" id="IPR036388">
    <property type="entry name" value="WH-like_DNA-bd_sf"/>
</dbReference>
<gene>
    <name evidence="3" type="ORF">AAAT05_02005</name>
</gene>
<dbReference type="PANTHER" id="PTHR40068">
    <property type="entry name" value="TRANSCRIPTION REPRESSOR NIAR-RELATED"/>
    <property type="match status" value="1"/>
</dbReference>
<keyword evidence="4" id="KW-1185">Reference proteome</keyword>
<name>A0ABV1IES4_9ACTN</name>
<evidence type="ECO:0000259" key="2">
    <source>
        <dbReference type="Pfam" id="PF08279"/>
    </source>
</evidence>
<dbReference type="Gene3D" id="3.30.1340.20">
    <property type="entry name" value="3H domain"/>
    <property type="match status" value="1"/>
</dbReference>
<dbReference type="InterPro" id="IPR004173">
    <property type="entry name" value="3H_domain"/>
</dbReference>
<organism evidence="3 4">
    <name type="scientific">Paratractidigestivibacter faecalis</name>
    <dbReference type="NCBI Taxonomy" id="2292441"/>
    <lineage>
        <taxon>Bacteria</taxon>
        <taxon>Bacillati</taxon>
        <taxon>Actinomycetota</taxon>
        <taxon>Coriobacteriia</taxon>
        <taxon>Coriobacteriales</taxon>
        <taxon>Atopobiaceae</taxon>
        <taxon>Paratractidigestivibacter</taxon>
    </lineage>
</organism>
<proteinExistence type="predicted"/>